<name>A0A3A9K6M2_9BACI</name>
<keyword evidence="2" id="KW-1185">Reference proteome</keyword>
<sequence length="59" mass="7000">MENSGKTERLSALHERMENLVNSLDELDPEKTGVEDIDRIITKLDELEEECQKHRREFE</sequence>
<dbReference type="OrthoDB" id="2990422at2"/>
<accession>A0A3A9K6M2</accession>
<reference evidence="1 2" key="1">
    <citation type="submission" date="2017-10" db="EMBL/GenBank/DDBJ databases">
        <title>Bacillus sp. nov., a halophilic bacterium isolated from a Keqin Lake.</title>
        <authorList>
            <person name="Wang H."/>
        </authorList>
    </citation>
    <scope>NUCLEOTIDE SEQUENCE [LARGE SCALE GENOMIC DNA]</scope>
    <source>
        <strain evidence="1 2">KCTC 13187</strain>
    </source>
</reference>
<protein>
    <submittedName>
        <fullName evidence="1">Uncharacterized protein</fullName>
    </submittedName>
</protein>
<proteinExistence type="predicted"/>
<gene>
    <name evidence="1" type="ORF">CR203_16470</name>
</gene>
<evidence type="ECO:0000313" key="1">
    <source>
        <dbReference type="EMBL" id="RKL66152.1"/>
    </source>
</evidence>
<dbReference type="NCBIfam" id="NF040878">
    <property type="entry name" value="SE1561_fam"/>
    <property type="match status" value="1"/>
</dbReference>
<evidence type="ECO:0000313" key="2">
    <source>
        <dbReference type="Proteomes" id="UP000281498"/>
    </source>
</evidence>
<dbReference type="RefSeq" id="WP_110936984.1">
    <property type="nucleotide sequence ID" value="NZ_KZ614146.1"/>
</dbReference>
<dbReference type="Proteomes" id="UP000281498">
    <property type="component" value="Unassembled WGS sequence"/>
</dbReference>
<dbReference type="InterPro" id="IPR047670">
    <property type="entry name" value="YfjT-like"/>
</dbReference>
<dbReference type="AlphaFoldDB" id="A0A3A9K6M2"/>
<comment type="caution">
    <text evidence="1">The sequence shown here is derived from an EMBL/GenBank/DDBJ whole genome shotgun (WGS) entry which is preliminary data.</text>
</comment>
<organism evidence="1 2">
    <name type="scientific">Salipaludibacillus neizhouensis</name>
    <dbReference type="NCBI Taxonomy" id="885475"/>
    <lineage>
        <taxon>Bacteria</taxon>
        <taxon>Bacillati</taxon>
        <taxon>Bacillota</taxon>
        <taxon>Bacilli</taxon>
        <taxon>Bacillales</taxon>
        <taxon>Bacillaceae</taxon>
    </lineage>
</organism>
<dbReference type="EMBL" id="PDOE01000008">
    <property type="protein sequence ID" value="RKL66152.1"/>
    <property type="molecule type" value="Genomic_DNA"/>
</dbReference>